<protein>
    <recommendedName>
        <fullName evidence="4">Gamma-tubulin complex component</fullName>
    </recommendedName>
</protein>
<dbReference type="PANTHER" id="PTHR19302:SF70">
    <property type="entry name" value="GAMMA-TUBULIN COMPLEX COMPONENT 6"/>
    <property type="match status" value="1"/>
</dbReference>
<dbReference type="Pfam" id="PF19340">
    <property type="entry name" value="GCP6_N"/>
    <property type="match status" value="1"/>
</dbReference>
<comment type="subcellular location">
    <subcellularLocation>
        <location evidence="4">Cytoplasm</location>
        <location evidence="4">Cytoskeleton</location>
        <location evidence="4">Microtubule organizing center</location>
    </subcellularLocation>
</comment>
<feature type="domain" description="Gamma-tubulin complex component 6 N-terminal" evidence="6">
    <location>
        <begin position="31"/>
        <end position="305"/>
    </location>
</feature>
<dbReference type="InterPro" id="IPR045818">
    <property type="entry name" value="GCP6_N"/>
</dbReference>
<gene>
    <name evidence="7" type="ORF">AB205_0048180</name>
</gene>
<evidence type="ECO:0000256" key="5">
    <source>
        <dbReference type="SAM" id="MobiDB-lite"/>
    </source>
</evidence>
<feature type="compositionally biased region" description="Polar residues" evidence="5">
    <location>
        <begin position="263"/>
        <end position="277"/>
    </location>
</feature>
<dbReference type="GO" id="GO:0051011">
    <property type="term" value="F:microtubule minus-end binding"/>
    <property type="evidence" value="ECO:0007669"/>
    <property type="project" value="TreeGrafter"/>
</dbReference>
<sequence length="330" mass="37447">MNSITQLFGDLCEVHLAGFPWNIGLGDKRRSKKETKQYLKRLAYDTLFIHLFQEEARKLQKSSKKLPVKNKMLMLSFNLRVGDMSSEADRLEELLETIERFRGEQFTNLCSVLELLVDLSGTGPPQILPPKRDIFRNNKYVGRKPQYKGYDYYDVSVFEEDIGAFLAYQEFDLSSTVHSTLQLMEAAPGTGLPATGLFSQNFSTSDKFEKETRVSLFGALVHTRTNDMDIKLDLPPVPDSADLSGLAIKVPQSIDQSEDEGFQSASNMTPDSQSEPSVTPDIDLWEAVLTFNPSKRRCWERIGLQWRRRQQLPRADGNFGWGADIAGFQD</sequence>
<evidence type="ECO:0000256" key="4">
    <source>
        <dbReference type="RuleBase" id="RU363050"/>
    </source>
</evidence>
<dbReference type="GO" id="GO:0043015">
    <property type="term" value="F:gamma-tubulin binding"/>
    <property type="evidence" value="ECO:0007669"/>
    <property type="project" value="InterPro"/>
</dbReference>
<dbReference type="PANTHER" id="PTHR19302">
    <property type="entry name" value="GAMMA TUBULIN COMPLEX PROTEIN"/>
    <property type="match status" value="1"/>
</dbReference>
<dbReference type="GO" id="GO:0031122">
    <property type="term" value="P:cytoplasmic microtubule organization"/>
    <property type="evidence" value="ECO:0007669"/>
    <property type="project" value="TreeGrafter"/>
</dbReference>
<keyword evidence="3 4" id="KW-0206">Cytoskeleton</keyword>
<keyword evidence="2 4" id="KW-0493">Microtubule</keyword>
<dbReference type="OrthoDB" id="775571at2759"/>
<dbReference type="GO" id="GO:0005874">
    <property type="term" value="C:microtubule"/>
    <property type="evidence" value="ECO:0007669"/>
    <property type="project" value="UniProtKB-KW"/>
</dbReference>
<evidence type="ECO:0000256" key="3">
    <source>
        <dbReference type="ARBA" id="ARBA00023212"/>
    </source>
</evidence>
<dbReference type="GO" id="GO:0000278">
    <property type="term" value="P:mitotic cell cycle"/>
    <property type="evidence" value="ECO:0007669"/>
    <property type="project" value="TreeGrafter"/>
</dbReference>
<evidence type="ECO:0000259" key="6">
    <source>
        <dbReference type="Pfam" id="PF19340"/>
    </source>
</evidence>
<evidence type="ECO:0000313" key="7">
    <source>
        <dbReference type="EMBL" id="PIO27433.1"/>
    </source>
</evidence>
<dbReference type="InterPro" id="IPR007259">
    <property type="entry name" value="GCP"/>
</dbReference>
<reference evidence="8" key="1">
    <citation type="journal article" date="2017" name="Nat. Commun.">
        <title>The North American bullfrog draft genome provides insight into hormonal regulation of long noncoding RNA.</title>
        <authorList>
            <person name="Hammond S.A."/>
            <person name="Warren R.L."/>
            <person name="Vandervalk B.P."/>
            <person name="Kucuk E."/>
            <person name="Khan H."/>
            <person name="Gibb E.A."/>
            <person name="Pandoh P."/>
            <person name="Kirk H."/>
            <person name="Zhao Y."/>
            <person name="Jones M."/>
            <person name="Mungall A.J."/>
            <person name="Coope R."/>
            <person name="Pleasance S."/>
            <person name="Moore R.A."/>
            <person name="Holt R.A."/>
            <person name="Round J.M."/>
            <person name="Ohora S."/>
            <person name="Walle B.V."/>
            <person name="Veldhoen N."/>
            <person name="Helbing C.C."/>
            <person name="Birol I."/>
        </authorList>
    </citation>
    <scope>NUCLEOTIDE SEQUENCE [LARGE SCALE GENOMIC DNA]</scope>
</reference>
<name>A0A2G9RJP7_AQUCT</name>
<feature type="region of interest" description="Disordered" evidence="5">
    <location>
        <begin position="257"/>
        <end position="278"/>
    </location>
</feature>
<comment type="similarity">
    <text evidence="4">Belongs to the TUBGCP family.</text>
</comment>
<organism evidence="7 8">
    <name type="scientific">Aquarana catesbeiana</name>
    <name type="common">American bullfrog</name>
    <name type="synonym">Rana catesbeiana</name>
    <dbReference type="NCBI Taxonomy" id="8400"/>
    <lineage>
        <taxon>Eukaryota</taxon>
        <taxon>Metazoa</taxon>
        <taxon>Chordata</taxon>
        <taxon>Craniata</taxon>
        <taxon>Vertebrata</taxon>
        <taxon>Euteleostomi</taxon>
        <taxon>Amphibia</taxon>
        <taxon>Batrachia</taxon>
        <taxon>Anura</taxon>
        <taxon>Neobatrachia</taxon>
        <taxon>Ranoidea</taxon>
        <taxon>Ranidae</taxon>
        <taxon>Aquarana</taxon>
    </lineage>
</organism>
<evidence type="ECO:0000256" key="2">
    <source>
        <dbReference type="ARBA" id="ARBA00022701"/>
    </source>
</evidence>
<dbReference type="Proteomes" id="UP000228934">
    <property type="component" value="Unassembled WGS sequence"/>
</dbReference>
<accession>A0A2G9RJP7</accession>
<dbReference type="GO" id="GO:0000930">
    <property type="term" value="C:gamma-tubulin complex"/>
    <property type="evidence" value="ECO:0007669"/>
    <property type="project" value="TreeGrafter"/>
</dbReference>
<keyword evidence="1 4" id="KW-0963">Cytoplasm</keyword>
<dbReference type="GO" id="GO:0000922">
    <property type="term" value="C:spindle pole"/>
    <property type="evidence" value="ECO:0007669"/>
    <property type="project" value="InterPro"/>
</dbReference>
<feature type="non-terminal residue" evidence="7">
    <location>
        <position position="330"/>
    </location>
</feature>
<keyword evidence="8" id="KW-1185">Reference proteome</keyword>
<evidence type="ECO:0000313" key="8">
    <source>
        <dbReference type="Proteomes" id="UP000228934"/>
    </source>
</evidence>
<dbReference type="GO" id="GO:0007020">
    <property type="term" value="P:microtubule nucleation"/>
    <property type="evidence" value="ECO:0007669"/>
    <property type="project" value="InterPro"/>
</dbReference>
<dbReference type="EMBL" id="KV939799">
    <property type="protein sequence ID" value="PIO27433.1"/>
    <property type="molecule type" value="Genomic_DNA"/>
</dbReference>
<evidence type="ECO:0000256" key="1">
    <source>
        <dbReference type="ARBA" id="ARBA00022490"/>
    </source>
</evidence>
<comment type="function">
    <text evidence="4">Component of the gamma-tubulin ring complex (gTuRC) which mediates microtubule nucleation.</text>
</comment>
<dbReference type="GO" id="GO:0051321">
    <property type="term" value="P:meiotic cell cycle"/>
    <property type="evidence" value="ECO:0007669"/>
    <property type="project" value="TreeGrafter"/>
</dbReference>
<dbReference type="AlphaFoldDB" id="A0A2G9RJP7"/>
<dbReference type="GO" id="GO:0051225">
    <property type="term" value="P:spindle assembly"/>
    <property type="evidence" value="ECO:0007669"/>
    <property type="project" value="TreeGrafter"/>
</dbReference>
<proteinExistence type="inferred from homology"/>